<evidence type="ECO:0000313" key="2">
    <source>
        <dbReference type="EMBL" id="CAD8975484.1"/>
    </source>
</evidence>
<sequence length="193" mass="21823">MADALNHMHSCDLVHLDVKSTNILVADAGMTIKLIDFGEASNKPEEGWTAIYADRPKGPFGTPGHIAPEMIRTYRWRQNEYYGPPTDIWSMACVVYEMITGVQPERWFAERFPADNNQARMWMCGKHARDCPHELAMPYGLLPESVCSAEAKEVLKMCFDTNQEQRVTAAGLLSMSFLRPTERRGRKRGAAID</sequence>
<gene>
    <name evidence="2" type="ORF">HAND00432_LOCUS26489</name>
</gene>
<dbReference type="GO" id="GO:0005524">
    <property type="term" value="F:ATP binding"/>
    <property type="evidence" value="ECO:0007669"/>
    <property type="project" value="InterPro"/>
</dbReference>
<dbReference type="PANTHER" id="PTHR48011">
    <property type="entry name" value="CCR4-NOT TRANSCRIPTIONAL COMPLEX SUBUNIT CAF120-RELATED"/>
    <property type="match status" value="1"/>
</dbReference>
<accession>A0A7S1HAE3</accession>
<proteinExistence type="predicted"/>
<dbReference type="EMBL" id="HBFX01044057">
    <property type="protein sequence ID" value="CAD8975484.1"/>
    <property type="molecule type" value="Transcribed_RNA"/>
</dbReference>
<feature type="domain" description="Protein kinase" evidence="1">
    <location>
        <begin position="1"/>
        <end position="178"/>
    </location>
</feature>
<organism evidence="2">
    <name type="scientific">Hemiselmis andersenii</name>
    <name type="common">Cryptophyte alga</name>
    <dbReference type="NCBI Taxonomy" id="464988"/>
    <lineage>
        <taxon>Eukaryota</taxon>
        <taxon>Cryptophyceae</taxon>
        <taxon>Cryptomonadales</taxon>
        <taxon>Hemiselmidaceae</taxon>
        <taxon>Hemiselmis</taxon>
    </lineage>
</organism>
<evidence type="ECO:0000259" key="1">
    <source>
        <dbReference type="PROSITE" id="PS50011"/>
    </source>
</evidence>
<dbReference type="InterPro" id="IPR008271">
    <property type="entry name" value="Ser/Thr_kinase_AS"/>
</dbReference>
<dbReference type="InterPro" id="IPR052751">
    <property type="entry name" value="Plant_MAPKKK"/>
</dbReference>
<dbReference type="Pfam" id="PF00069">
    <property type="entry name" value="Pkinase"/>
    <property type="match status" value="1"/>
</dbReference>
<protein>
    <recommendedName>
        <fullName evidence="1">Protein kinase domain-containing protein</fullName>
    </recommendedName>
</protein>
<dbReference type="AlphaFoldDB" id="A0A7S1HAE3"/>
<dbReference type="SMART" id="SM00220">
    <property type="entry name" value="S_TKc"/>
    <property type="match status" value="1"/>
</dbReference>
<dbReference type="GO" id="GO:0007165">
    <property type="term" value="P:signal transduction"/>
    <property type="evidence" value="ECO:0007669"/>
    <property type="project" value="TreeGrafter"/>
</dbReference>
<dbReference type="InterPro" id="IPR011009">
    <property type="entry name" value="Kinase-like_dom_sf"/>
</dbReference>
<dbReference type="SUPFAM" id="SSF56112">
    <property type="entry name" value="Protein kinase-like (PK-like)"/>
    <property type="match status" value="1"/>
</dbReference>
<dbReference type="PROSITE" id="PS00108">
    <property type="entry name" value="PROTEIN_KINASE_ST"/>
    <property type="match status" value="1"/>
</dbReference>
<dbReference type="Gene3D" id="1.10.510.10">
    <property type="entry name" value="Transferase(Phosphotransferase) domain 1"/>
    <property type="match status" value="1"/>
</dbReference>
<dbReference type="PROSITE" id="PS50011">
    <property type="entry name" value="PROTEIN_KINASE_DOM"/>
    <property type="match status" value="1"/>
</dbReference>
<dbReference type="PANTHER" id="PTHR48011:SF4">
    <property type="entry name" value="MITOGEN-ACTIVATED PROTEIN KINASE KINASE KINASE 19"/>
    <property type="match status" value="1"/>
</dbReference>
<dbReference type="GO" id="GO:0004672">
    <property type="term" value="F:protein kinase activity"/>
    <property type="evidence" value="ECO:0007669"/>
    <property type="project" value="InterPro"/>
</dbReference>
<name>A0A7S1HAE3_HEMAN</name>
<reference evidence="2" key="1">
    <citation type="submission" date="2021-01" db="EMBL/GenBank/DDBJ databases">
        <authorList>
            <person name="Corre E."/>
            <person name="Pelletier E."/>
            <person name="Niang G."/>
            <person name="Scheremetjew M."/>
            <person name="Finn R."/>
            <person name="Kale V."/>
            <person name="Holt S."/>
            <person name="Cochrane G."/>
            <person name="Meng A."/>
            <person name="Brown T."/>
            <person name="Cohen L."/>
        </authorList>
    </citation>
    <scope>NUCLEOTIDE SEQUENCE</scope>
    <source>
        <strain evidence="2">CCMP644</strain>
    </source>
</reference>
<dbReference type="InterPro" id="IPR000719">
    <property type="entry name" value="Prot_kinase_dom"/>
</dbReference>